<evidence type="ECO:0000256" key="9">
    <source>
        <dbReference type="ARBA" id="ARBA00022840"/>
    </source>
</evidence>
<dbReference type="Pfam" id="PF00012">
    <property type="entry name" value="HSP70"/>
    <property type="match status" value="1"/>
</dbReference>
<name>A0A8B7YX56_ACAPL</name>
<dbReference type="CDD" id="cd10237">
    <property type="entry name" value="ASKHA_NBD_HSP70_HSPA13"/>
    <property type="match status" value="1"/>
</dbReference>
<evidence type="ECO:0000256" key="10">
    <source>
        <dbReference type="ARBA" id="ARBA00022848"/>
    </source>
</evidence>
<evidence type="ECO:0000256" key="1">
    <source>
        <dbReference type="ARBA" id="ARBA00002077"/>
    </source>
</evidence>
<evidence type="ECO:0000256" key="3">
    <source>
        <dbReference type="ARBA" id="ARBA00007381"/>
    </source>
</evidence>
<dbReference type="Gene3D" id="3.90.640.10">
    <property type="entry name" value="Actin, Chain A, domain 4"/>
    <property type="match status" value="1"/>
</dbReference>
<comment type="similarity">
    <text evidence="3">Belongs to the heat shock protein 70 family.</text>
</comment>
<dbReference type="Proteomes" id="UP000694845">
    <property type="component" value="Unplaced"/>
</dbReference>
<keyword evidence="10" id="KW-0492">Microsome</keyword>
<dbReference type="SUPFAM" id="SSF53067">
    <property type="entry name" value="Actin-like ATPase domain"/>
    <property type="match status" value="2"/>
</dbReference>
<evidence type="ECO:0000256" key="4">
    <source>
        <dbReference type="ARBA" id="ARBA00011671"/>
    </source>
</evidence>
<dbReference type="PANTHER" id="PTHR19375">
    <property type="entry name" value="HEAT SHOCK PROTEIN 70KDA"/>
    <property type="match status" value="1"/>
</dbReference>
<organism evidence="12 13">
    <name type="scientific">Acanthaster planci</name>
    <name type="common">Crown-of-thorns starfish</name>
    <dbReference type="NCBI Taxonomy" id="133434"/>
    <lineage>
        <taxon>Eukaryota</taxon>
        <taxon>Metazoa</taxon>
        <taxon>Echinodermata</taxon>
        <taxon>Eleutherozoa</taxon>
        <taxon>Asterozoa</taxon>
        <taxon>Asteroidea</taxon>
        <taxon>Valvatacea</taxon>
        <taxon>Valvatida</taxon>
        <taxon>Acanthasteridae</taxon>
        <taxon>Acanthaster</taxon>
    </lineage>
</organism>
<dbReference type="InterPro" id="IPR042048">
    <property type="entry name" value="HSPA13"/>
</dbReference>
<evidence type="ECO:0000256" key="6">
    <source>
        <dbReference type="ARBA" id="ARBA00022729"/>
    </source>
</evidence>
<evidence type="ECO:0000256" key="11">
    <source>
        <dbReference type="ARBA" id="ARBA00031426"/>
    </source>
</evidence>
<keyword evidence="9" id="KW-0067">ATP-binding</keyword>
<comment type="subcellular location">
    <subcellularLocation>
        <location evidence="2">Microsome</location>
    </subcellularLocation>
</comment>
<keyword evidence="8" id="KW-0256">Endoplasmic reticulum</keyword>
<dbReference type="FunFam" id="3.90.640.10:FF:000003">
    <property type="entry name" value="Molecular chaperone DnaK"/>
    <property type="match status" value="1"/>
</dbReference>
<dbReference type="GO" id="GO:0140662">
    <property type="term" value="F:ATP-dependent protein folding chaperone"/>
    <property type="evidence" value="ECO:0007669"/>
    <property type="project" value="InterPro"/>
</dbReference>
<evidence type="ECO:0000256" key="5">
    <source>
        <dbReference type="ARBA" id="ARBA00018765"/>
    </source>
</evidence>
<keyword evidence="6" id="KW-0732">Signal</keyword>
<dbReference type="GO" id="GO:0005524">
    <property type="term" value="F:ATP binding"/>
    <property type="evidence" value="ECO:0007669"/>
    <property type="project" value="UniProtKB-KW"/>
</dbReference>
<dbReference type="Gene3D" id="3.30.420.40">
    <property type="match status" value="2"/>
</dbReference>
<evidence type="ECO:0000256" key="2">
    <source>
        <dbReference type="ARBA" id="ARBA00004144"/>
    </source>
</evidence>
<dbReference type="GeneID" id="110982041"/>
<dbReference type="PROSITE" id="PS00297">
    <property type="entry name" value="HSP70_1"/>
    <property type="match status" value="1"/>
</dbReference>
<dbReference type="PROSITE" id="PS01036">
    <property type="entry name" value="HSP70_3"/>
    <property type="match status" value="1"/>
</dbReference>
<dbReference type="FunFam" id="3.30.30.30:FF:000007">
    <property type="entry name" value="Heat shock 70 kDa protein 13"/>
    <property type="match status" value="1"/>
</dbReference>
<accession>A0A8B7YX56</accession>
<comment type="function">
    <text evidence="1">Has peptide-independent ATPase activity.</text>
</comment>
<proteinExistence type="inferred from homology"/>
<dbReference type="KEGG" id="aplc:110982041"/>
<dbReference type="AlphaFoldDB" id="A0A8B7YX56"/>
<dbReference type="PROSITE" id="PS00329">
    <property type="entry name" value="HSP70_2"/>
    <property type="match status" value="1"/>
</dbReference>
<evidence type="ECO:0000313" key="13">
    <source>
        <dbReference type="RefSeq" id="XP_022095866.1"/>
    </source>
</evidence>
<protein>
    <recommendedName>
        <fullName evidence="5">Heat shock 70 kDa protein 13</fullName>
    </recommendedName>
    <alternativeName>
        <fullName evidence="11">Stress-70 protein chaperone microsome-associated 60 kDa protein</fullName>
    </alternativeName>
</protein>
<dbReference type="OrthoDB" id="2401965at2759"/>
<sequence>MDPYTTCTPLPLDLDCTTCASILALLLAGYLGQHYLPPPKPRIVGIDLGTTYSCIAVYHAVTGEVQVIELDNHDTIPSMVAFTPEGTELVGYSALCQAEQNVVNTIYDAKRFIGKRFTPEKLKEEASRYSFKVKLQVDNDLATFEVNSQVVSPEYIGSRIILHLKEKGERQLGVTVDKVVISVPADFDELQRNYTRAAAQLAGLEVLRIINEPTAAAMAYGLHNQRTPSEIIVVDMGGGTLDVSLLRVHGGMFQTLAMAGNNHLGGQDINHRLVQYLCDLIAMKYSKPVLNVRELQNLRLAVEDVKLNLTNHESSLLQLPLPSLGDHVIFTENITREMFEHLNEDLFQKVLEPIRLVIEEVEMTPDDIDEVVLVGGSTRIPRVRQVVGDFFGKVPNVEVDPELAVVYGVAIQAGIIGGMWPLQVSAIEIHNTKVKKIRVT</sequence>
<dbReference type="InterPro" id="IPR013126">
    <property type="entry name" value="Hsp_70_fam"/>
</dbReference>
<dbReference type="RefSeq" id="XP_022095866.1">
    <property type="nucleotide sequence ID" value="XM_022240174.1"/>
</dbReference>
<keyword evidence="12" id="KW-1185">Reference proteome</keyword>
<comment type="subunit">
    <text evidence="4">Binds UBQLN2.</text>
</comment>
<evidence type="ECO:0000256" key="7">
    <source>
        <dbReference type="ARBA" id="ARBA00022741"/>
    </source>
</evidence>
<dbReference type="PRINTS" id="PR00301">
    <property type="entry name" value="HEATSHOCK70"/>
</dbReference>
<keyword evidence="7" id="KW-0547">Nucleotide-binding</keyword>
<dbReference type="InterPro" id="IPR043129">
    <property type="entry name" value="ATPase_NBD"/>
</dbReference>
<gene>
    <name evidence="13" type="primary">LOC110982041</name>
</gene>
<evidence type="ECO:0000313" key="12">
    <source>
        <dbReference type="Proteomes" id="UP000694845"/>
    </source>
</evidence>
<reference evidence="13" key="1">
    <citation type="submission" date="2025-08" db="UniProtKB">
        <authorList>
            <consortium name="RefSeq"/>
        </authorList>
    </citation>
    <scope>IDENTIFICATION</scope>
</reference>
<dbReference type="InterPro" id="IPR018181">
    <property type="entry name" value="Heat_shock_70_CS"/>
</dbReference>
<evidence type="ECO:0000256" key="8">
    <source>
        <dbReference type="ARBA" id="ARBA00022824"/>
    </source>
</evidence>